<gene>
    <name evidence="3 5" type="primary">CTU2</name>
    <name evidence="3" type="synonym">NCS2</name>
</gene>
<comment type="pathway">
    <text evidence="3">tRNA modification; 5-methoxycarbonylmethyl-2-thiouridine-tRNA biosynthesis.</text>
</comment>
<dbReference type="GO" id="GO:0002143">
    <property type="term" value="P:tRNA wobble position uridine thiolation"/>
    <property type="evidence" value="ECO:0007669"/>
    <property type="project" value="TreeGrafter"/>
</dbReference>
<dbReference type="Proteomes" id="UP000694406">
    <property type="component" value="Unplaced"/>
</dbReference>
<dbReference type="Gene3D" id="3.40.50.620">
    <property type="entry name" value="HUPs"/>
    <property type="match status" value="1"/>
</dbReference>
<dbReference type="SUPFAM" id="SSF52402">
    <property type="entry name" value="Adenine nucleotide alpha hydrolases-like"/>
    <property type="match status" value="1"/>
</dbReference>
<keyword evidence="1 3" id="KW-0963">Cytoplasm</keyword>
<sequence length="726" mass="77829">MQQPLLGQRGGWTPPRFPGTAVHQLVSAAPPPRVKSAAPPPARGLGGAPWSGPLDPLSPPVSPRSRVPAGGDADGALVDLQANGAAELGLQRGAGLGRVRRGGGGGRLARSPRRHQQAPEHRGRHGGRGGGRGRRRIPYVIVPATSAPPRLGRSRRFRSPRLSRGFPHGVASSRCAAAPRGPLGIVVFPTGGGNGGGRPTSAGGAGGAAVLDVAEAEAAMCDGGRGGCGEAPLPRERPRGRCDSKCIKCKDGSPVVIIRAGDAFCKGCFKDYFVHKFRAMLGKNRCIYPGEKVLLAFSGGLASSSMLRQVQEGLNRETAKKLRFRPGIIHIDEGAVCGRSLDEREKTCGQVEAVLRATGFPYHLVFLEEVFDLPTSVLNSLSHSAAAQAPSYKEAVADFMKWQQQQQEKKREDAATSLEDRLAECSMQGCWWPARLVALDEAGSSLASHAQDLSRLFAGVKSLTAKEELLQTLRTHLLLHVARRNRYTKVMVGDSCTRVSVKLLTNLSLGRGAFLAMDTGFLDSRYGDVLILRPMREYPAKEIAFYNYLFRVPTVFTPGLDTKASDRASIHLLIESFLCKLQLEFPSTISTVYRTGEKLSAVPPEAQPDVPTAPASCLLCLCPLDTNVEDGSSLQATLLSEKLSQQPPAVEGCCSGGTQAGCCGEPPAGRETSQLAPLLCYGCRLTVKELSCMESLPPYIHKEAEHQRCRAAMKQEIQEFLLEDDT</sequence>
<dbReference type="UniPathway" id="UPA00988"/>
<feature type="compositionally biased region" description="Basic residues" evidence="4">
    <location>
        <begin position="152"/>
        <end position="161"/>
    </location>
</feature>
<feature type="region of interest" description="Disordered" evidence="4">
    <location>
        <begin position="1"/>
        <end position="74"/>
    </location>
</feature>
<evidence type="ECO:0000313" key="5">
    <source>
        <dbReference type="Ensembl" id="ENSLLTP00000008580.1"/>
    </source>
</evidence>
<name>A0A8C5RUU5_LATLA</name>
<evidence type="ECO:0000256" key="3">
    <source>
        <dbReference type="HAMAP-Rule" id="MF_03054"/>
    </source>
</evidence>
<organism evidence="5 6">
    <name type="scientific">Laticauda laticaudata</name>
    <name type="common">Blue-ringed sea krait</name>
    <name type="synonym">Blue-lipped sea krait</name>
    <dbReference type="NCBI Taxonomy" id="8630"/>
    <lineage>
        <taxon>Eukaryota</taxon>
        <taxon>Metazoa</taxon>
        <taxon>Chordata</taxon>
        <taxon>Craniata</taxon>
        <taxon>Vertebrata</taxon>
        <taxon>Euteleostomi</taxon>
        <taxon>Lepidosauria</taxon>
        <taxon>Squamata</taxon>
        <taxon>Bifurcata</taxon>
        <taxon>Unidentata</taxon>
        <taxon>Episquamata</taxon>
        <taxon>Toxicofera</taxon>
        <taxon>Serpentes</taxon>
        <taxon>Colubroidea</taxon>
        <taxon>Elapidae</taxon>
        <taxon>Laticaudinae</taxon>
        <taxon>Laticauda</taxon>
    </lineage>
</organism>
<dbReference type="GO" id="GO:0016783">
    <property type="term" value="F:sulfurtransferase activity"/>
    <property type="evidence" value="ECO:0007669"/>
    <property type="project" value="TreeGrafter"/>
</dbReference>
<feature type="region of interest" description="Disordered" evidence="4">
    <location>
        <begin position="95"/>
        <end position="173"/>
    </location>
</feature>
<dbReference type="AlphaFoldDB" id="A0A8C5RUU5"/>
<dbReference type="InterPro" id="IPR019407">
    <property type="entry name" value="CTU2"/>
</dbReference>
<feature type="compositionally biased region" description="Gly residues" evidence="4">
    <location>
        <begin position="95"/>
        <end position="107"/>
    </location>
</feature>
<evidence type="ECO:0000256" key="4">
    <source>
        <dbReference type="SAM" id="MobiDB-lite"/>
    </source>
</evidence>
<dbReference type="GeneTree" id="ENSGT00390000008797"/>
<evidence type="ECO:0000256" key="2">
    <source>
        <dbReference type="ARBA" id="ARBA00022694"/>
    </source>
</evidence>
<dbReference type="Pfam" id="PF10288">
    <property type="entry name" value="CTU2"/>
    <property type="match status" value="1"/>
</dbReference>
<reference evidence="5" key="2">
    <citation type="submission" date="2025-09" db="UniProtKB">
        <authorList>
            <consortium name="Ensembl"/>
        </authorList>
    </citation>
    <scope>IDENTIFICATION</scope>
</reference>
<dbReference type="HAMAP" id="MF_03054">
    <property type="entry name" value="CTU2"/>
    <property type="match status" value="1"/>
</dbReference>
<dbReference type="PANTHER" id="PTHR20882:SF14">
    <property type="entry name" value="CYTOPLASMIC TRNA 2-THIOLATION PROTEIN 2"/>
    <property type="match status" value="1"/>
</dbReference>
<protein>
    <recommendedName>
        <fullName evidence="3">Cytoplasmic tRNA 2-thiolation protein 2</fullName>
    </recommendedName>
</protein>
<feature type="compositionally biased region" description="Basic residues" evidence="4">
    <location>
        <begin position="110"/>
        <end position="137"/>
    </location>
</feature>
<dbReference type="InterPro" id="IPR014729">
    <property type="entry name" value="Rossmann-like_a/b/a_fold"/>
</dbReference>
<accession>A0A8C5RUU5</accession>
<dbReference type="GO" id="GO:0016779">
    <property type="term" value="F:nucleotidyltransferase activity"/>
    <property type="evidence" value="ECO:0007669"/>
    <property type="project" value="UniProtKB-UniRule"/>
</dbReference>
<dbReference type="GO" id="GO:0032447">
    <property type="term" value="P:protein urmylation"/>
    <property type="evidence" value="ECO:0007669"/>
    <property type="project" value="UniProtKB-UniRule"/>
</dbReference>
<dbReference type="Ensembl" id="ENSLLTT00000008903.1">
    <property type="protein sequence ID" value="ENSLLTP00000008580.1"/>
    <property type="gene ID" value="ENSLLTG00000006540.1"/>
</dbReference>
<dbReference type="GO" id="GO:0005829">
    <property type="term" value="C:cytosol"/>
    <property type="evidence" value="ECO:0007669"/>
    <property type="project" value="TreeGrafter"/>
</dbReference>
<comment type="function">
    <text evidence="3">Plays a central role in 2-thiolation of mcm(5)S(2)U at tRNA wobble positions of tRNA(Lys), tRNA(Glu) and tRNA(Gln). May act by forming a heterodimer with CTU1/ATPBD3 that ligates sulfur from thiocarboxylated URM1 onto the uridine of tRNAs at wobble position.</text>
</comment>
<dbReference type="GO" id="GO:0000049">
    <property type="term" value="F:tRNA binding"/>
    <property type="evidence" value="ECO:0007669"/>
    <property type="project" value="InterPro"/>
</dbReference>
<proteinExistence type="inferred from homology"/>
<keyword evidence="6" id="KW-1185">Reference proteome</keyword>
<dbReference type="GO" id="GO:0032991">
    <property type="term" value="C:protein-containing complex"/>
    <property type="evidence" value="ECO:0007669"/>
    <property type="project" value="Ensembl"/>
</dbReference>
<dbReference type="PANTHER" id="PTHR20882">
    <property type="entry name" value="CYTOPLASMIC TRNA 2-THIOLATION PROTEIN 2"/>
    <property type="match status" value="1"/>
</dbReference>
<evidence type="ECO:0000256" key="1">
    <source>
        <dbReference type="ARBA" id="ARBA00022490"/>
    </source>
</evidence>
<comment type="similarity">
    <text evidence="3">Belongs to the CTU2/NCS2 family.</text>
</comment>
<feature type="compositionally biased region" description="Pro residues" evidence="4">
    <location>
        <begin position="29"/>
        <end position="42"/>
    </location>
</feature>
<comment type="subcellular location">
    <subcellularLocation>
        <location evidence="3">Cytoplasm</location>
    </subcellularLocation>
</comment>
<evidence type="ECO:0000313" key="6">
    <source>
        <dbReference type="Proteomes" id="UP000694406"/>
    </source>
</evidence>
<keyword evidence="2 3" id="KW-0819">tRNA processing</keyword>
<reference evidence="5" key="1">
    <citation type="submission" date="2025-08" db="UniProtKB">
        <authorList>
            <consortium name="Ensembl"/>
        </authorList>
    </citation>
    <scope>IDENTIFICATION</scope>
</reference>